<name>A0A640KKT6_LEITA</name>
<dbReference type="InterPro" id="IPR011990">
    <property type="entry name" value="TPR-like_helical_dom_sf"/>
</dbReference>
<dbReference type="AlphaFoldDB" id="A0A640KKT6"/>
<keyword evidence="3" id="KW-1185">Reference proteome</keyword>
<dbReference type="SUPFAM" id="SSF48452">
    <property type="entry name" value="TPR-like"/>
    <property type="match status" value="1"/>
</dbReference>
<dbReference type="Gene3D" id="1.25.40.10">
    <property type="entry name" value="Tetratricopeptide repeat domain"/>
    <property type="match status" value="1"/>
</dbReference>
<evidence type="ECO:0000313" key="3">
    <source>
        <dbReference type="Proteomes" id="UP000419144"/>
    </source>
</evidence>
<evidence type="ECO:0000256" key="1">
    <source>
        <dbReference type="SAM" id="MobiDB-lite"/>
    </source>
</evidence>
<reference evidence="2" key="1">
    <citation type="submission" date="2019-11" db="EMBL/GenBank/DDBJ databases">
        <title>Leishmania tarentolae CDS.</title>
        <authorList>
            <person name="Goto Y."/>
            <person name="Yamagishi J."/>
        </authorList>
    </citation>
    <scope>NUCLEOTIDE SEQUENCE [LARGE SCALE GENOMIC DNA]</scope>
    <source>
        <strain evidence="2">Parrot Tar II</strain>
    </source>
</reference>
<feature type="region of interest" description="Disordered" evidence="1">
    <location>
        <begin position="97"/>
        <end position="121"/>
    </location>
</feature>
<dbReference type="Gene3D" id="3.40.30.10">
    <property type="entry name" value="Glutaredoxin"/>
    <property type="match status" value="1"/>
</dbReference>
<sequence>MPSLSSALLPFFFPSPWAGNVSCLPFPSSAALFFGSALTLSLRWRMRRLSCAVLFSAAQRAHLPYNWACLGCSEILSTALARTTLARATQQRWVSTSHTGLGATGQPTHHPLSPSPGRRDPFLGVVQITSKNIKTEMESKVPLFLYFMVTNHPEVKQYTELLCHQVDQANRRVKDENFGDVYQEFGKDSGLAIKLGIVDCLQEPGLMAKFHIDPHMFPLIYFVRNKVYCDKMAGVVTESHVKEAVEAFIDYAKLESKNESEGISVFQKVRRQDNDDENAMTLIAAAHGKMQAGDPAKGKLLFEKALRISMEDIEVVKKRYGVPNKKMTPELWAKLKREPCYNSAPEALCGLAMCAMASKQRSEAFHLAARVREEFPFAPQDMRSVAEAVVRIELIQLVDYDPDTDNYMRLLKFDELVSEPAQFYKHHLKRAVAFYVEGVAGQAIEECLRLIRAEPKLLSALKESGIVPKDLRLGPTAATPARQVIRAIFEALGSTNEHVEKGRKLLQLYI</sequence>
<comment type="caution">
    <text evidence="2">The sequence shown here is derived from an EMBL/GenBank/DDBJ whole genome shotgun (WGS) entry which is preliminary data.</text>
</comment>
<evidence type="ECO:0000313" key="2">
    <source>
        <dbReference type="EMBL" id="GET89644.1"/>
    </source>
</evidence>
<gene>
    <name evidence="2" type="ORF">LtaPh_2700100</name>
</gene>
<dbReference type="OrthoDB" id="276709at2759"/>
<protein>
    <submittedName>
        <fullName evidence="2">Uncharacterized protein</fullName>
    </submittedName>
</protein>
<dbReference type="VEuPathDB" id="TriTrypDB:LtaPh_2700100"/>
<dbReference type="Proteomes" id="UP000419144">
    <property type="component" value="Unassembled WGS sequence"/>
</dbReference>
<dbReference type="EMBL" id="BLBS01000037">
    <property type="protein sequence ID" value="GET89644.1"/>
    <property type="molecule type" value="Genomic_DNA"/>
</dbReference>
<accession>A0A640KKT6</accession>
<proteinExistence type="predicted"/>
<organism evidence="2 3">
    <name type="scientific">Leishmania tarentolae</name>
    <name type="common">Sauroleishmania tarentolae</name>
    <dbReference type="NCBI Taxonomy" id="5689"/>
    <lineage>
        <taxon>Eukaryota</taxon>
        <taxon>Discoba</taxon>
        <taxon>Euglenozoa</taxon>
        <taxon>Kinetoplastea</taxon>
        <taxon>Metakinetoplastina</taxon>
        <taxon>Trypanosomatida</taxon>
        <taxon>Trypanosomatidae</taxon>
        <taxon>Leishmaniinae</taxon>
        <taxon>Leishmania</taxon>
        <taxon>lizard Leishmania</taxon>
    </lineage>
</organism>